<name>A0A974P4S1_9CAUL</name>
<dbReference type="AlphaFoldDB" id="A0A974P4S1"/>
<organism evidence="1">
    <name type="scientific">Phenylobacterium glaciei</name>
    <dbReference type="NCBI Taxonomy" id="2803784"/>
    <lineage>
        <taxon>Bacteria</taxon>
        <taxon>Pseudomonadati</taxon>
        <taxon>Pseudomonadota</taxon>
        <taxon>Alphaproteobacteria</taxon>
        <taxon>Caulobacterales</taxon>
        <taxon>Caulobacteraceae</taxon>
        <taxon>Phenylobacterium</taxon>
    </lineage>
</organism>
<accession>A0A974P4S1</accession>
<dbReference type="EMBL" id="CP068570">
    <property type="protein sequence ID" value="QQZ50380.1"/>
    <property type="molecule type" value="Genomic_DNA"/>
</dbReference>
<reference evidence="1" key="1">
    <citation type="submission" date="2021-01" db="EMBL/GenBank/DDBJ databases">
        <title>Genome sequence of Phenylobacterium sp. 20VBR1 isolated from a valley glaceir, Ny-Alesund, Svalbard.</title>
        <authorList>
            <person name="Thomas F.A."/>
            <person name="Krishnan K.P."/>
            <person name="Sinha R.K."/>
        </authorList>
    </citation>
    <scope>NUCLEOTIDE SEQUENCE</scope>
    <source>
        <strain evidence="1">20VBR1</strain>
    </source>
</reference>
<gene>
    <name evidence="1" type="ORF">JKL49_01370</name>
</gene>
<evidence type="ECO:0000313" key="1">
    <source>
        <dbReference type="EMBL" id="QQZ50380.1"/>
    </source>
</evidence>
<protein>
    <submittedName>
        <fullName evidence="1">Uncharacterized protein</fullName>
    </submittedName>
</protein>
<proteinExistence type="predicted"/>
<sequence>MPDTLPTDRDWRRHWDGGAPLADDALVQVGRTVGASPSTPLRWTGWWGPLRMRWICRRATCWPTCAAATG</sequence>